<dbReference type="PANTHER" id="PTHR11669:SF1">
    <property type="entry name" value="REPLICATION FACTOR C SUBUNIT 3"/>
    <property type="match status" value="1"/>
</dbReference>
<dbReference type="AlphaFoldDB" id="A0AAF0F9W2"/>
<dbReference type="FunFam" id="3.40.50.300:FF:000136">
    <property type="entry name" value="Replication factor C subunit 5"/>
    <property type="match status" value="1"/>
</dbReference>
<evidence type="ECO:0000256" key="3">
    <source>
        <dbReference type="ARBA" id="ARBA00022705"/>
    </source>
</evidence>
<dbReference type="EMBL" id="CP118376">
    <property type="protein sequence ID" value="WFD43565.1"/>
    <property type="molecule type" value="Genomic_DNA"/>
</dbReference>
<keyword evidence="8" id="KW-1185">Reference proteome</keyword>
<reference evidence="7" key="1">
    <citation type="submission" date="2023-02" db="EMBL/GenBank/DDBJ databases">
        <title>Mating type loci evolution in Malassezia.</title>
        <authorList>
            <person name="Coelho M.A."/>
        </authorList>
    </citation>
    <scope>NUCLEOTIDE SEQUENCE</scope>
    <source>
        <strain evidence="7">CBS 14136</strain>
    </source>
</reference>
<proteinExistence type="inferred from homology"/>
<dbReference type="GO" id="GO:0006281">
    <property type="term" value="P:DNA repair"/>
    <property type="evidence" value="ECO:0007669"/>
    <property type="project" value="UniProtKB-ARBA"/>
</dbReference>
<dbReference type="GO" id="GO:0005663">
    <property type="term" value="C:DNA replication factor C complex"/>
    <property type="evidence" value="ECO:0007669"/>
    <property type="project" value="TreeGrafter"/>
</dbReference>
<evidence type="ECO:0000313" key="8">
    <source>
        <dbReference type="Proteomes" id="UP001214628"/>
    </source>
</evidence>
<gene>
    <name evidence="7" type="primary">RFC5</name>
    <name evidence="7" type="ORF">MPSI1_002228</name>
</gene>
<protein>
    <recommendedName>
        <fullName evidence="5">Replication factor C subunit 5</fullName>
    </recommendedName>
</protein>
<dbReference type="Pfam" id="PF13177">
    <property type="entry name" value="DNA_pol3_delta2"/>
    <property type="match status" value="1"/>
</dbReference>
<evidence type="ECO:0000259" key="6">
    <source>
        <dbReference type="SMART" id="SM00382"/>
    </source>
</evidence>
<dbReference type="SUPFAM" id="SSF52540">
    <property type="entry name" value="P-loop containing nucleoside triphosphate hydrolases"/>
    <property type="match status" value="1"/>
</dbReference>
<dbReference type="InterPro" id="IPR027417">
    <property type="entry name" value="P-loop_NTPase"/>
</dbReference>
<dbReference type="PANTHER" id="PTHR11669">
    <property type="entry name" value="REPLICATION FACTOR C / DNA POLYMERASE III GAMMA-TAU SUBUNIT"/>
    <property type="match status" value="1"/>
</dbReference>
<dbReference type="FunFam" id="1.20.272.10:FF:000002">
    <property type="entry name" value="Replication factor C subunit 3"/>
    <property type="match status" value="1"/>
</dbReference>
<dbReference type="SUPFAM" id="SSF48019">
    <property type="entry name" value="post-AAA+ oligomerization domain-like"/>
    <property type="match status" value="1"/>
</dbReference>
<dbReference type="GO" id="GO:0003689">
    <property type="term" value="F:DNA clamp loader activity"/>
    <property type="evidence" value="ECO:0007669"/>
    <property type="project" value="TreeGrafter"/>
</dbReference>
<dbReference type="CDD" id="cd00009">
    <property type="entry name" value="AAA"/>
    <property type="match status" value="1"/>
</dbReference>
<dbReference type="Gene3D" id="1.20.272.10">
    <property type="match status" value="1"/>
</dbReference>
<evidence type="ECO:0000256" key="4">
    <source>
        <dbReference type="ARBA" id="ARBA00023242"/>
    </source>
</evidence>
<evidence type="ECO:0000256" key="5">
    <source>
        <dbReference type="ARBA" id="ARBA00070185"/>
    </source>
</evidence>
<dbReference type="Pfam" id="PF21960">
    <property type="entry name" value="RCF1-5-like_lid"/>
    <property type="match status" value="1"/>
</dbReference>
<dbReference type="GO" id="GO:0006271">
    <property type="term" value="P:DNA strand elongation involved in DNA replication"/>
    <property type="evidence" value="ECO:0007669"/>
    <property type="project" value="UniProtKB-ARBA"/>
</dbReference>
<dbReference type="InterPro" id="IPR003593">
    <property type="entry name" value="AAA+_ATPase"/>
</dbReference>
<dbReference type="InterPro" id="IPR008921">
    <property type="entry name" value="DNA_pol3_clamp-load_cplx_C"/>
</dbReference>
<sequence length="353" mass="40056">MLFVDKYRPRDLNELQYDESLTEQLRSLTRTEDFPHVLFYGPSGAGKKTRIACLLKELYGPGALKLKVDQRVFLNPSKRKIEVNLISSNYHIEITPSDAGSYDRLIIQDILKEIAQTQQVDQNAAHRFKVIVINEADSLTRDAQAALRRTMEKYMTNLRLILCASTTSRIIAPIKSRCLLMRVGAPKDLDVVRVLRHVAKREKFHLPDDTAQDIALNADGNLRRALLVLETLRVQSPDLAGPVSIAQPDWQTYCERTADMILSEQTPARVLAVRGRIYELLVHAIPASLIFKTLTDYMLVRVDEALRAPIVEKAAFYELRSATGNKPIFHLEAFVTQVMFLQKSLLLGMDLQD</sequence>
<organism evidence="7 8">
    <name type="scientific">Malassezia psittaci</name>
    <dbReference type="NCBI Taxonomy" id="1821823"/>
    <lineage>
        <taxon>Eukaryota</taxon>
        <taxon>Fungi</taxon>
        <taxon>Dikarya</taxon>
        <taxon>Basidiomycota</taxon>
        <taxon>Ustilaginomycotina</taxon>
        <taxon>Malasseziomycetes</taxon>
        <taxon>Malasseziales</taxon>
        <taxon>Malasseziaceae</taxon>
        <taxon>Malassezia</taxon>
    </lineage>
</organism>
<dbReference type="Proteomes" id="UP001214628">
    <property type="component" value="Chromosome 2"/>
</dbReference>
<dbReference type="Pfam" id="PF22534">
    <property type="entry name" value="RFC_C"/>
    <property type="match status" value="1"/>
</dbReference>
<dbReference type="GO" id="GO:0031389">
    <property type="term" value="C:Rad17 RFC-like complex"/>
    <property type="evidence" value="ECO:0007669"/>
    <property type="project" value="TreeGrafter"/>
</dbReference>
<dbReference type="Gene3D" id="1.10.8.60">
    <property type="match status" value="1"/>
</dbReference>
<feature type="domain" description="AAA+ ATPase" evidence="6">
    <location>
        <begin position="33"/>
        <end position="195"/>
    </location>
</feature>
<keyword evidence="3" id="KW-0235">DNA replication</keyword>
<dbReference type="GO" id="GO:0031391">
    <property type="term" value="C:Elg1 RFC-like complex"/>
    <property type="evidence" value="ECO:0007669"/>
    <property type="project" value="TreeGrafter"/>
</dbReference>
<dbReference type="GO" id="GO:0031390">
    <property type="term" value="C:Ctf18 RFC-like complex"/>
    <property type="evidence" value="ECO:0007669"/>
    <property type="project" value="TreeGrafter"/>
</dbReference>
<keyword evidence="4" id="KW-0539">Nucleus</keyword>
<evidence type="ECO:0000256" key="1">
    <source>
        <dbReference type="ARBA" id="ARBA00004123"/>
    </source>
</evidence>
<name>A0AAF0F9W2_9BASI</name>
<evidence type="ECO:0000313" key="7">
    <source>
        <dbReference type="EMBL" id="WFD43565.1"/>
    </source>
</evidence>
<comment type="similarity">
    <text evidence="2">Belongs to the activator 1 small subunits family.</text>
</comment>
<comment type="subcellular location">
    <subcellularLocation>
        <location evidence="1">Nucleus</location>
    </subcellularLocation>
</comment>
<dbReference type="Gene3D" id="3.40.50.300">
    <property type="entry name" value="P-loop containing nucleotide triphosphate hydrolases"/>
    <property type="match status" value="1"/>
</dbReference>
<dbReference type="InterPro" id="IPR050238">
    <property type="entry name" value="DNA_Rep/Repair_Clamp_Loader"/>
</dbReference>
<evidence type="ECO:0000256" key="2">
    <source>
        <dbReference type="ARBA" id="ARBA00005378"/>
    </source>
</evidence>
<accession>A0AAF0F9W2</accession>
<dbReference type="FunFam" id="1.10.8.60:FF:000030">
    <property type="entry name" value="replication factor C subunit 3"/>
    <property type="match status" value="1"/>
</dbReference>
<dbReference type="GO" id="GO:0003677">
    <property type="term" value="F:DNA binding"/>
    <property type="evidence" value="ECO:0007669"/>
    <property type="project" value="InterPro"/>
</dbReference>
<dbReference type="SMART" id="SM00382">
    <property type="entry name" value="AAA"/>
    <property type="match status" value="1"/>
</dbReference>